<gene>
    <name evidence="1" type="ORF">HKX39_06660</name>
</gene>
<dbReference type="AlphaFoldDB" id="A0A849P2E9"/>
<evidence type="ECO:0000313" key="1">
    <source>
        <dbReference type="EMBL" id="NOL51849.1"/>
    </source>
</evidence>
<dbReference type="EMBL" id="JABGBN010000004">
    <property type="protein sequence ID" value="NOL51849.1"/>
    <property type="molecule type" value="Genomic_DNA"/>
</dbReference>
<sequence>MLSTKRLFVKITLVLCMFLLYPAQAKEREYRVGDTGRMLGFSKVENELAINPCLDEGLIRAKYADQGVQYARENLKKYPPNLCTNKQTLSLLSNWHYNASALVANSERPFILGREIAKNYVLLKECTTVDCLGKRLPRMLEWSKTTLSRTPITSRDVQPLFMGGAPIGHPQLALRGLQLPLSQQKEICGSEDLSSLKFATSTLLVSGRALAVVTCHDKKRLGTWLLERSENKGQWKEILVLPGFEDVAVLPNNRELYPHIFYKQKQGSTEIMTILRYSEAFGYQKRIQFELDFDAYGLAHAFNIQVF</sequence>
<proteinExistence type="predicted"/>
<keyword evidence="2" id="KW-1185">Reference proteome</keyword>
<comment type="caution">
    <text evidence="1">The sequence shown here is derived from an EMBL/GenBank/DDBJ whole genome shotgun (WGS) entry which is preliminary data.</text>
</comment>
<accession>A0A849P2E9</accession>
<organism evidence="1 2">
    <name type="scientific">Pelistega suis</name>
    <dbReference type="NCBI Taxonomy" id="1631957"/>
    <lineage>
        <taxon>Bacteria</taxon>
        <taxon>Pseudomonadati</taxon>
        <taxon>Pseudomonadota</taxon>
        <taxon>Betaproteobacteria</taxon>
        <taxon>Burkholderiales</taxon>
        <taxon>Alcaligenaceae</taxon>
        <taxon>Pelistega</taxon>
    </lineage>
</organism>
<protein>
    <submittedName>
        <fullName evidence="1">Uncharacterized protein</fullName>
    </submittedName>
</protein>
<reference evidence="1 2" key="1">
    <citation type="submission" date="2020-05" db="EMBL/GenBank/DDBJ databases">
        <authorList>
            <person name="Niu N."/>
        </authorList>
    </citation>
    <scope>NUCLEOTIDE SEQUENCE [LARGE SCALE GENOMIC DNA]</scope>
    <source>
        <strain evidence="1 2">3340-03</strain>
    </source>
</reference>
<evidence type="ECO:0000313" key="2">
    <source>
        <dbReference type="Proteomes" id="UP000537862"/>
    </source>
</evidence>
<dbReference type="RefSeq" id="WP_171680545.1">
    <property type="nucleotide sequence ID" value="NZ_JABGBN010000004.1"/>
</dbReference>
<name>A0A849P2E9_9BURK</name>
<dbReference type="Proteomes" id="UP000537862">
    <property type="component" value="Unassembled WGS sequence"/>
</dbReference>